<accession>M6YDR3</accession>
<evidence type="ECO:0000313" key="1">
    <source>
        <dbReference type="EMBL" id="EMO89991.1"/>
    </source>
</evidence>
<dbReference type="EMBL" id="AKXB02000070">
    <property type="protein sequence ID" value="EMO89991.1"/>
    <property type="molecule type" value="Genomic_DNA"/>
</dbReference>
<evidence type="ECO:0000313" key="2">
    <source>
        <dbReference type="Proteomes" id="UP000012138"/>
    </source>
</evidence>
<dbReference type="Proteomes" id="UP000012138">
    <property type="component" value="Unassembled WGS sequence"/>
</dbReference>
<dbReference type="AlphaFoldDB" id="M6YDR3"/>
<name>M6YDR3_9LEPT</name>
<comment type="caution">
    <text evidence="1">The sequence shown here is derived from an EMBL/GenBank/DDBJ whole genome shotgun (WGS) entry which is preliminary data.</text>
</comment>
<reference evidence="1 2" key="1">
    <citation type="submission" date="2013-01" db="EMBL/GenBank/DDBJ databases">
        <authorList>
            <person name="Harkins D.M."/>
            <person name="Durkin A.S."/>
            <person name="Brinkac L.M."/>
            <person name="Haft D.H."/>
            <person name="Selengut J.D."/>
            <person name="Sanka R."/>
            <person name="DePew J."/>
            <person name="Purushe J."/>
            <person name="Whelen A.C."/>
            <person name="Vinetz J.M."/>
            <person name="Sutton G.G."/>
            <person name="Nierman W.C."/>
            <person name="Fouts D.E."/>
        </authorList>
    </citation>
    <scope>NUCLEOTIDE SEQUENCE [LARGE SCALE GENOMIC DNA]</scope>
    <source>
        <strain evidence="1 2">2001034031</strain>
    </source>
</reference>
<sequence>MSSIEFEKFRRNWSEKNSMKRFLRKRLKLSKTLFTKAFETQQNAFYAKGIDE</sequence>
<proteinExistence type="predicted"/>
<gene>
    <name evidence="1" type="ORF">LEP1GSC024_4388</name>
</gene>
<organism evidence="1 2">
    <name type="scientific">Leptospira noguchii str. 2001034031</name>
    <dbReference type="NCBI Taxonomy" id="1193053"/>
    <lineage>
        <taxon>Bacteria</taxon>
        <taxon>Pseudomonadati</taxon>
        <taxon>Spirochaetota</taxon>
        <taxon>Spirochaetia</taxon>
        <taxon>Leptospirales</taxon>
        <taxon>Leptospiraceae</taxon>
        <taxon>Leptospira</taxon>
    </lineage>
</organism>
<protein>
    <submittedName>
        <fullName evidence="1">Uncharacterized protein</fullName>
    </submittedName>
</protein>